<organism evidence="2 3">
    <name type="scientific">Listeria booriae</name>
    <dbReference type="NCBI Taxonomy" id="1552123"/>
    <lineage>
        <taxon>Bacteria</taxon>
        <taxon>Bacillati</taxon>
        <taxon>Bacillota</taxon>
        <taxon>Bacilli</taxon>
        <taxon>Bacillales</taxon>
        <taxon>Listeriaceae</taxon>
        <taxon>Listeria</taxon>
    </lineage>
</organism>
<gene>
    <name evidence="1" type="ORF">HCI99_03760</name>
    <name evidence="2" type="ORF">HCI99_04875</name>
</gene>
<dbReference type="Proteomes" id="UP000533953">
    <property type="component" value="Unassembled WGS sequence"/>
</dbReference>
<evidence type="ECO:0000313" key="3">
    <source>
        <dbReference type="Proteomes" id="UP000533953"/>
    </source>
</evidence>
<proteinExistence type="predicted"/>
<protein>
    <recommendedName>
        <fullName evidence="4">LXG domain-containing protein</fullName>
    </recommendedName>
</protein>
<dbReference type="AlphaFoldDB" id="A0A7X0XBM8"/>
<accession>A0A7X0XBM8</accession>
<evidence type="ECO:0008006" key="4">
    <source>
        <dbReference type="Google" id="ProtNLM"/>
    </source>
</evidence>
<evidence type="ECO:0000313" key="2">
    <source>
        <dbReference type="EMBL" id="MBC1491152.1"/>
    </source>
</evidence>
<dbReference type="EMBL" id="JAASTX010000004">
    <property type="protein sequence ID" value="MBC1491152.1"/>
    <property type="molecule type" value="Genomic_DNA"/>
</dbReference>
<name>A0A7X0XBM8_9LIST</name>
<evidence type="ECO:0000313" key="1">
    <source>
        <dbReference type="EMBL" id="MBC1490933.1"/>
    </source>
</evidence>
<reference evidence="2 3" key="1">
    <citation type="submission" date="2020-03" db="EMBL/GenBank/DDBJ databases">
        <title>Soil Listeria distribution.</title>
        <authorList>
            <person name="Liao J."/>
            <person name="Wiedmann M."/>
        </authorList>
    </citation>
    <scope>NUCLEOTIDE SEQUENCE [LARGE SCALE GENOMIC DNA]</scope>
    <source>
        <strain evidence="2 3">FSL L7-1547</strain>
    </source>
</reference>
<sequence>MADTVNLQASEYNELLQTLKSIHPDIIQKLTQAVKEIRELTGSSGSFQTETVSPKIAGLMDAMNHDLIQNLEKLFTDSEASIEKFTQTISNCDTAC</sequence>
<comment type="caution">
    <text evidence="2">The sequence shown here is derived from an EMBL/GenBank/DDBJ whole genome shotgun (WGS) entry which is preliminary data.</text>
</comment>
<dbReference type="EMBL" id="JAASTX010000004">
    <property type="protein sequence ID" value="MBC1490933.1"/>
    <property type="molecule type" value="Genomic_DNA"/>
</dbReference>
<dbReference type="RefSeq" id="WP_185416796.1">
    <property type="nucleotide sequence ID" value="NZ_JAARQU010000004.1"/>
</dbReference>